<feature type="transmembrane region" description="Helical" evidence="2">
    <location>
        <begin position="359"/>
        <end position="380"/>
    </location>
</feature>
<dbReference type="EMBL" id="JARHTQ010000015">
    <property type="protein sequence ID" value="MDF2258342.1"/>
    <property type="molecule type" value="Genomic_DNA"/>
</dbReference>
<gene>
    <name evidence="3" type="ORF">P2L57_22265</name>
</gene>
<dbReference type="Pfam" id="PF19590">
    <property type="entry name" value="TrbL_3"/>
    <property type="match status" value="1"/>
</dbReference>
<keyword evidence="2" id="KW-1133">Transmembrane helix</keyword>
<keyword evidence="2" id="KW-0812">Transmembrane</keyword>
<keyword evidence="2" id="KW-0472">Membrane</keyword>
<reference evidence="3 4" key="1">
    <citation type="submission" date="2023-03" db="EMBL/GenBank/DDBJ databases">
        <title>Draft genome sequence of type strain Streptomyces ferralitis JCM 14344.</title>
        <authorList>
            <person name="Klaysubun C."/>
            <person name="Duangmal K."/>
        </authorList>
    </citation>
    <scope>NUCLEOTIDE SEQUENCE [LARGE SCALE GENOMIC DNA]</scope>
    <source>
        <strain evidence="3 4">JCM 14344</strain>
    </source>
</reference>
<organism evidence="3 4">
    <name type="scientific">Streptantibioticus ferralitis</name>
    <dbReference type="NCBI Taxonomy" id="236510"/>
    <lineage>
        <taxon>Bacteria</taxon>
        <taxon>Bacillati</taxon>
        <taxon>Actinomycetota</taxon>
        <taxon>Actinomycetes</taxon>
        <taxon>Kitasatosporales</taxon>
        <taxon>Streptomycetaceae</taxon>
        <taxon>Streptantibioticus</taxon>
    </lineage>
</organism>
<feature type="compositionally biased region" description="Pro residues" evidence="1">
    <location>
        <begin position="526"/>
        <end position="554"/>
    </location>
</feature>
<feature type="transmembrane region" description="Helical" evidence="2">
    <location>
        <begin position="322"/>
        <end position="347"/>
    </location>
</feature>
<keyword evidence="4" id="KW-1185">Reference proteome</keyword>
<feature type="compositionally biased region" description="Pro residues" evidence="1">
    <location>
        <begin position="93"/>
        <end position="102"/>
    </location>
</feature>
<evidence type="ECO:0000313" key="3">
    <source>
        <dbReference type="EMBL" id="MDF2258342.1"/>
    </source>
</evidence>
<evidence type="ECO:0000313" key="4">
    <source>
        <dbReference type="Proteomes" id="UP001220022"/>
    </source>
</evidence>
<feature type="compositionally biased region" description="Low complexity" evidence="1">
    <location>
        <begin position="59"/>
        <end position="92"/>
    </location>
</feature>
<evidence type="ECO:0008006" key="5">
    <source>
        <dbReference type="Google" id="ProtNLM"/>
    </source>
</evidence>
<accession>A0ABT5Z3C9</accession>
<feature type="transmembrane region" description="Helical" evidence="2">
    <location>
        <begin position="265"/>
        <end position="284"/>
    </location>
</feature>
<feature type="region of interest" description="Disordered" evidence="1">
    <location>
        <begin position="411"/>
        <end position="622"/>
    </location>
</feature>
<proteinExistence type="predicted"/>
<feature type="region of interest" description="Disordered" evidence="1">
    <location>
        <begin position="49"/>
        <end position="110"/>
    </location>
</feature>
<dbReference type="Proteomes" id="UP001220022">
    <property type="component" value="Unassembled WGS sequence"/>
</dbReference>
<evidence type="ECO:0000256" key="2">
    <source>
        <dbReference type="SAM" id="Phobius"/>
    </source>
</evidence>
<feature type="compositionally biased region" description="Pro residues" evidence="1">
    <location>
        <begin position="501"/>
        <end position="517"/>
    </location>
</feature>
<feature type="compositionally biased region" description="Low complexity" evidence="1">
    <location>
        <begin position="565"/>
        <end position="576"/>
    </location>
</feature>
<comment type="caution">
    <text evidence="3">The sequence shown here is derived from an EMBL/GenBank/DDBJ whole genome shotgun (WGS) entry which is preliminary data.</text>
</comment>
<dbReference type="InterPro" id="IPR045782">
    <property type="entry name" value="TrbL_3"/>
</dbReference>
<dbReference type="RefSeq" id="WP_275817267.1">
    <property type="nucleotide sequence ID" value="NZ_BAAANM010000007.1"/>
</dbReference>
<feature type="transmembrane region" description="Helical" evidence="2">
    <location>
        <begin position="213"/>
        <end position="233"/>
    </location>
</feature>
<feature type="compositionally biased region" description="Pro residues" evidence="1">
    <location>
        <begin position="455"/>
        <end position="472"/>
    </location>
</feature>
<feature type="transmembrane region" description="Helical" evidence="2">
    <location>
        <begin position="172"/>
        <end position="192"/>
    </location>
</feature>
<feature type="compositionally biased region" description="Basic residues" evidence="1">
    <location>
        <begin position="10"/>
        <end position="24"/>
    </location>
</feature>
<feature type="region of interest" description="Disordered" evidence="1">
    <location>
        <begin position="1"/>
        <end position="24"/>
    </location>
</feature>
<protein>
    <recommendedName>
        <fullName evidence="5">Integral membrane protein</fullName>
    </recommendedName>
</protein>
<feature type="compositionally biased region" description="Pro residues" evidence="1">
    <location>
        <begin position="584"/>
        <end position="598"/>
    </location>
</feature>
<name>A0ABT5Z3C9_9ACTN</name>
<evidence type="ECO:0000256" key="1">
    <source>
        <dbReference type="SAM" id="MobiDB-lite"/>
    </source>
</evidence>
<sequence length="622" mass="64085">MADGAGMRGAGRRARRSQRGSGRRRWRTIAVLGGLVLVVASVVLAQADPRPSPAPGPAPTASAPATPAPSTTASPCASSACHPRPGASAPSKPSSPPSPTALPSPSASNTGSGAGGITGWITGAITGAINSFFKGVVVAALNPLLNLLGKTLLTTPTPASLPRIGELWNNSWAIAMACYALLVTVAGVVVMAHETAQTRYSIKEMAARIPLGFIAAAMSLFLAGQAITIANALSQALMGPGVDENSAAITLRNIVLNPLNALDNSFYLVLLGAVLAGMLVAVLVTYAVRVALTVMLIAGAPIALMCHALPQTDGIARWWWKSFGGVLAIQIVQSVALITALRVFLAPGGFTLLGPTPDGLVNILVALGLMYILFKIPFWILSATRLSNRRSLAGSLVRTVVMAKTFGLLRSAAGKGSRPRPSRNPRPSGPPPPQRGGRGPRPGPRPGSPRTPRTPLRPPGSPLFISPNPPSPTAHRATGRAAGPPPMPVFQAPGAPANGPSVPPASPPPRPSGPPGQPVFRAPGTTQPPPRAPRRTTPPGPPTFRQPNPQPTPHPSRANQPPAPATFQPPAATSTPRPVRRTYPPAPTTFSSPPPASTPPRRRTPPPPPSRSGQNSQGGDRR</sequence>
<feature type="compositionally biased region" description="Polar residues" evidence="1">
    <location>
        <begin position="613"/>
        <end position="622"/>
    </location>
</feature>
<feature type="compositionally biased region" description="Pro residues" evidence="1">
    <location>
        <begin position="424"/>
        <end position="434"/>
    </location>
</feature>